<proteinExistence type="predicted"/>
<dbReference type="Gene3D" id="3.40.630.30">
    <property type="match status" value="1"/>
</dbReference>
<dbReference type="InterPro" id="IPR036412">
    <property type="entry name" value="HAD-like_sf"/>
</dbReference>
<gene>
    <name evidence="1" type="ORF">ACFFV7_45320</name>
</gene>
<dbReference type="InterPro" id="IPR023214">
    <property type="entry name" value="HAD_sf"/>
</dbReference>
<protein>
    <submittedName>
        <fullName evidence="1">HAD-IIIC family phosphatase</fullName>
    </submittedName>
</protein>
<evidence type="ECO:0000313" key="2">
    <source>
        <dbReference type="Proteomes" id="UP001589647"/>
    </source>
</evidence>
<dbReference type="InterPro" id="IPR016181">
    <property type="entry name" value="Acyl_CoA_acyltransferase"/>
</dbReference>
<reference evidence="1 2" key="1">
    <citation type="submission" date="2024-09" db="EMBL/GenBank/DDBJ databases">
        <authorList>
            <person name="Sun Q."/>
            <person name="Mori K."/>
        </authorList>
    </citation>
    <scope>NUCLEOTIDE SEQUENCE [LARGE SCALE GENOMIC DNA]</scope>
    <source>
        <strain evidence="1 2">CCM 3426</strain>
    </source>
</reference>
<dbReference type="InterPro" id="IPR036514">
    <property type="entry name" value="SGNH_hydro_sf"/>
</dbReference>
<comment type="caution">
    <text evidence="1">The sequence shown here is derived from an EMBL/GenBank/DDBJ whole genome shotgun (WGS) entry which is preliminary data.</text>
</comment>
<dbReference type="NCBIfam" id="TIGR01686">
    <property type="entry name" value="FkbH"/>
    <property type="match status" value="1"/>
</dbReference>
<sequence length="616" mass="66764">MDADDLLDRLSALALPGAAADPTLPAALDDETLDVPVLVEAGLRLADVPGALLLPAGRPLRVAIAATFTAEAVAPLLRVLLLRAGIAPELYVCPFGQAEAQLADPGSDLAAFGPDVTLLLLHDEALLPDDRDPATLRAALGERLAALRRAVDGFAGRTWGSVLLHTVPLSRPEQRAVISFRDRAALGRIWRELNCELLELAERPGPVHVVDLESLLTDHPGGLRDERLHRFASMAWSAGVELLYAREAATFCRAVAGLSRKVLVLDLDGTLWGGVVGDDGLTGIELGPLYPGNAYVEVQRRVKDLRRQGVLLAVSSKNEPEIVDRVFGEHPGMLVRAEDFVARATGWQPKSDQLRHLAGSLGLGLDSFVFADDSRFECAQVRHALPEVAVVHLRGDPAGHVRGLLDPDHFAVLATTEADRDRTGLYRARYDREREAESFTSAEEYLRSLGLRVTVREADDYMVPRLVQLASRTNQFAMVKGAHSEAETGAFARSADRVLLGFEVADRFGAEGVVGGVWISRRPGHWLIENFVMSCRVFSRGVEHAVLQSVIDRALADGAARLDARLVPSSRNRPGAAFYPSAGFAPAAGDRLTLPLVPRPDLRPDWIDLDEESARA</sequence>
<dbReference type="InterPro" id="IPR010033">
    <property type="entry name" value="HAD_SF_ppase_IIIC"/>
</dbReference>
<evidence type="ECO:0000313" key="1">
    <source>
        <dbReference type="EMBL" id="MFB9208469.1"/>
    </source>
</evidence>
<dbReference type="InterPro" id="IPR010037">
    <property type="entry name" value="FkbH_domain"/>
</dbReference>
<organism evidence="1 2">
    <name type="scientific">Nonomuraea spiralis</name>
    <dbReference type="NCBI Taxonomy" id="46182"/>
    <lineage>
        <taxon>Bacteria</taxon>
        <taxon>Bacillati</taxon>
        <taxon>Actinomycetota</taxon>
        <taxon>Actinomycetes</taxon>
        <taxon>Streptosporangiales</taxon>
        <taxon>Streptosporangiaceae</taxon>
        <taxon>Nonomuraea</taxon>
    </lineage>
</organism>
<dbReference type="EMBL" id="JBHMEI010000078">
    <property type="protein sequence ID" value="MFB9208469.1"/>
    <property type="molecule type" value="Genomic_DNA"/>
</dbReference>
<dbReference type="Proteomes" id="UP001589647">
    <property type="component" value="Unassembled WGS sequence"/>
</dbReference>
<dbReference type="Gene3D" id="3.40.50.1000">
    <property type="entry name" value="HAD superfamily/HAD-like"/>
    <property type="match status" value="1"/>
</dbReference>
<dbReference type="RefSeq" id="WP_189647528.1">
    <property type="nucleotide sequence ID" value="NZ_BMRC01000005.1"/>
</dbReference>
<dbReference type="SUPFAM" id="SSF55729">
    <property type="entry name" value="Acyl-CoA N-acyltransferases (Nat)"/>
    <property type="match status" value="1"/>
</dbReference>
<name>A0ABV5IXJ7_9ACTN</name>
<dbReference type="NCBIfam" id="TIGR01681">
    <property type="entry name" value="HAD-SF-IIIC"/>
    <property type="match status" value="1"/>
</dbReference>
<keyword evidence="2" id="KW-1185">Reference proteome</keyword>
<dbReference type="SUPFAM" id="SSF56784">
    <property type="entry name" value="HAD-like"/>
    <property type="match status" value="1"/>
</dbReference>
<accession>A0ABV5IXJ7</accession>
<dbReference type="Gene3D" id="3.40.50.1110">
    <property type="entry name" value="SGNH hydrolase"/>
    <property type="match status" value="1"/>
</dbReference>